<keyword evidence="3" id="KW-0732">Signal</keyword>
<reference evidence="4" key="1">
    <citation type="submission" date="2022-11" db="EMBL/GenBank/DDBJ databases">
        <title>Centuries of genome instability and evolution in soft-shell clam transmissible cancer (bioRxiv).</title>
        <authorList>
            <person name="Hart S.F.M."/>
            <person name="Yonemitsu M.A."/>
            <person name="Giersch R.M."/>
            <person name="Beal B.F."/>
            <person name="Arriagada G."/>
            <person name="Davis B.W."/>
            <person name="Ostrander E.A."/>
            <person name="Goff S.P."/>
            <person name="Metzger M.J."/>
        </authorList>
    </citation>
    <scope>NUCLEOTIDE SEQUENCE</scope>
    <source>
        <strain evidence="4">MELC-2E11</strain>
        <tissue evidence="4">Siphon/mantle</tissue>
    </source>
</reference>
<feature type="signal peptide" evidence="3">
    <location>
        <begin position="1"/>
        <end position="23"/>
    </location>
</feature>
<evidence type="ECO:0000313" key="4">
    <source>
        <dbReference type="EMBL" id="WAR02355.1"/>
    </source>
</evidence>
<keyword evidence="5" id="KW-1185">Reference proteome</keyword>
<evidence type="ECO:0000256" key="3">
    <source>
        <dbReference type="SAM" id="SignalP"/>
    </source>
</evidence>
<keyword evidence="1" id="KW-0175">Coiled coil</keyword>
<gene>
    <name evidence="4" type="ORF">MAR_008913</name>
</gene>
<accession>A0ABY7DXZ0</accession>
<proteinExistence type="predicted"/>
<evidence type="ECO:0000256" key="2">
    <source>
        <dbReference type="SAM" id="MobiDB-lite"/>
    </source>
</evidence>
<organism evidence="4 5">
    <name type="scientific">Mya arenaria</name>
    <name type="common">Soft-shell clam</name>
    <dbReference type="NCBI Taxonomy" id="6604"/>
    <lineage>
        <taxon>Eukaryota</taxon>
        <taxon>Metazoa</taxon>
        <taxon>Spiralia</taxon>
        <taxon>Lophotrochozoa</taxon>
        <taxon>Mollusca</taxon>
        <taxon>Bivalvia</taxon>
        <taxon>Autobranchia</taxon>
        <taxon>Heteroconchia</taxon>
        <taxon>Euheterodonta</taxon>
        <taxon>Imparidentia</taxon>
        <taxon>Neoheterodontei</taxon>
        <taxon>Myida</taxon>
        <taxon>Myoidea</taxon>
        <taxon>Myidae</taxon>
        <taxon>Mya</taxon>
    </lineage>
</organism>
<evidence type="ECO:0000256" key="1">
    <source>
        <dbReference type="SAM" id="Coils"/>
    </source>
</evidence>
<feature type="chain" id="PRO_5045583537" evidence="3">
    <location>
        <begin position="24"/>
        <end position="369"/>
    </location>
</feature>
<dbReference type="Proteomes" id="UP001164746">
    <property type="component" value="Chromosome 4"/>
</dbReference>
<feature type="coiled-coil region" evidence="1">
    <location>
        <begin position="113"/>
        <end position="217"/>
    </location>
</feature>
<evidence type="ECO:0000313" key="5">
    <source>
        <dbReference type="Proteomes" id="UP001164746"/>
    </source>
</evidence>
<feature type="region of interest" description="Disordered" evidence="2">
    <location>
        <begin position="56"/>
        <end position="75"/>
    </location>
</feature>
<name>A0ABY7DXZ0_MYAAR</name>
<protein>
    <submittedName>
        <fullName evidence="4">YPF17-like protein</fullName>
    </submittedName>
</protein>
<dbReference type="EMBL" id="CP111015">
    <property type="protein sequence ID" value="WAR02355.1"/>
    <property type="molecule type" value="Genomic_DNA"/>
</dbReference>
<feature type="region of interest" description="Disordered" evidence="2">
    <location>
        <begin position="276"/>
        <end position="305"/>
    </location>
</feature>
<feature type="non-terminal residue" evidence="4">
    <location>
        <position position="1"/>
    </location>
</feature>
<sequence length="369" mass="41974">MLNLPARLCNAVIWIGIFVSANGQEPISRLTRWQYLERQKLRSRLEKGSRLLEKLNVQPEYTTPSPSSPSQNMFPTVGPSWLEQYQLLKHILESHLNSTAAPTNTEKMTSIRQRLLANRHKQQEQKLQEQKLQEQKLEEQRQKELRLQEQKLREQKLLEQKLEEQRLHEQRMEELRLQEQRLQKLQQQEEKLQEKRLQELRLQVQGASQNLRQIAKAQMNQGQNLSGIDTGGSIFGPSDGGGGVEIGLRPVEDSQWQDTFGAGIPITDFKEVNISTTVDPGSQTGQVDRSSTNVSQPPNSNIGQNVNRQSAALPTLNGGWMPIAEVTRASSSINSNVKNKNTKTQLGNLLEDERQNCRERAATLTPNNL</sequence>